<feature type="transmembrane region" description="Helical" evidence="1">
    <location>
        <begin position="108"/>
        <end position="126"/>
    </location>
</feature>
<feature type="transmembrane region" description="Helical" evidence="1">
    <location>
        <begin position="84"/>
        <end position="102"/>
    </location>
</feature>
<keyword evidence="1" id="KW-0812">Transmembrane</keyword>
<dbReference type="OrthoDB" id="3733012at2"/>
<dbReference type="InterPro" id="IPR036388">
    <property type="entry name" value="WH-like_DNA-bd_sf"/>
</dbReference>
<keyword evidence="3" id="KW-1185">Reference proteome</keyword>
<keyword evidence="1" id="KW-1133">Transmembrane helix</keyword>
<dbReference type="Proteomes" id="UP000199086">
    <property type="component" value="Unassembled WGS sequence"/>
</dbReference>
<gene>
    <name evidence="2" type="ORF">GA0111570_1012</name>
</gene>
<dbReference type="AlphaFoldDB" id="A0A1G6GD06"/>
<evidence type="ECO:0000313" key="3">
    <source>
        <dbReference type="Proteomes" id="UP000199086"/>
    </source>
</evidence>
<dbReference type="EMBL" id="FMYF01000001">
    <property type="protein sequence ID" value="SDB79733.1"/>
    <property type="molecule type" value="Genomic_DNA"/>
</dbReference>
<feature type="transmembrane region" description="Helical" evidence="1">
    <location>
        <begin position="44"/>
        <end position="63"/>
    </location>
</feature>
<organism evidence="2 3">
    <name type="scientific">Raineyella antarctica</name>
    <dbReference type="NCBI Taxonomy" id="1577474"/>
    <lineage>
        <taxon>Bacteria</taxon>
        <taxon>Bacillati</taxon>
        <taxon>Actinomycetota</taxon>
        <taxon>Actinomycetes</taxon>
        <taxon>Propionibacteriales</taxon>
        <taxon>Propionibacteriaceae</taxon>
        <taxon>Raineyella</taxon>
    </lineage>
</organism>
<protein>
    <submittedName>
        <fullName evidence="2">Uncharacterized protein</fullName>
    </submittedName>
</protein>
<dbReference type="RefSeq" id="WP_092605120.1">
    <property type="nucleotide sequence ID" value="NZ_FMYF01000001.1"/>
</dbReference>
<keyword evidence="1" id="KW-0472">Membrane</keyword>
<dbReference type="Gene3D" id="1.10.10.10">
    <property type="entry name" value="Winged helix-like DNA-binding domain superfamily/Winged helix DNA-binding domain"/>
    <property type="match status" value="1"/>
</dbReference>
<dbReference type="STRING" id="1577474.GA0111570_1012"/>
<accession>A0A1G6GD06</accession>
<feature type="transmembrane region" description="Helical" evidence="1">
    <location>
        <begin position="21"/>
        <end position="38"/>
    </location>
</feature>
<evidence type="ECO:0000256" key="1">
    <source>
        <dbReference type="SAM" id="Phobius"/>
    </source>
</evidence>
<proteinExistence type="predicted"/>
<evidence type="ECO:0000313" key="2">
    <source>
        <dbReference type="EMBL" id="SDB79733.1"/>
    </source>
</evidence>
<sequence length="235" mass="25533">MDVPDLTDRRRRTLEASRRPGWVDVVLAAGMGVTLGVASFQAIWSWIVGIILLALTITIAVVLNRSFAKRRDVPGEGLTDRRSALMFMAMYLAVFVLGQARVPHAWQPWWALAVAVIAMSGGLGYLRLTERFTIERLAGTAAPILMRECPESFRSPTRAALCACLYPVSALERAAVVEGLAVPASELDEQVAALTNAGDVRLERRGQLGSSRTWLSLTLQGRKAYAAAANQSPGR</sequence>
<reference evidence="2 3" key="1">
    <citation type="submission" date="2016-06" db="EMBL/GenBank/DDBJ databases">
        <authorList>
            <person name="Olsen C.W."/>
            <person name="Carey S."/>
            <person name="Hinshaw L."/>
            <person name="Karasin A.I."/>
        </authorList>
    </citation>
    <scope>NUCLEOTIDE SEQUENCE [LARGE SCALE GENOMIC DNA]</scope>
    <source>
        <strain evidence="2 3">LZ-22</strain>
    </source>
</reference>
<name>A0A1G6GD06_9ACTN</name>